<name>A0ABX7DV99_9FLAO</name>
<dbReference type="RefSeq" id="WP_202337616.1">
    <property type="nucleotide sequence ID" value="NZ_CP068439.1"/>
</dbReference>
<protein>
    <recommendedName>
        <fullName evidence="3">Toxin-antitoxin system YwqK family antitoxin</fullName>
    </recommendedName>
</protein>
<keyword evidence="2" id="KW-1185">Reference proteome</keyword>
<evidence type="ECO:0000313" key="1">
    <source>
        <dbReference type="EMBL" id="QQX77725.1"/>
    </source>
</evidence>
<reference evidence="1 2" key="1">
    <citation type="submission" date="2021-01" db="EMBL/GenBank/DDBJ databases">
        <title>Aequorivita sp. strain KX20305, a bacterium isolated from the sediment collected at a cold seep field in South China Sea.</title>
        <authorList>
            <person name="Zhang H."/>
            <person name="Li C."/>
        </authorList>
    </citation>
    <scope>NUCLEOTIDE SEQUENCE [LARGE SCALE GENOMIC DNA]</scope>
    <source>
        <strain evidence="1 2">KX20305</strain>
    </source>
</reference>
<accession>A0ABX7DV99</accession>
<dbReference type="Proteomes" id="UP000629420">
    <property type="component" value="Chromosome"/>
</dbReference>
<organism evidence="1 2">
    <name type="scientific">Aequorivita iocasae</name>
    <dbReference type="NCBI Taxonomy" id="2803865"/>
    <lineage>
        <taxon>Bacteria</taxon>
        <taxon>Pseudomonadati</taxon>
        <taxon>Bacteroidota</taxon>
        <taxon>Flavobacteriia</taxon>
        <taxon>Flavobacteriales</taxon>
        <taxon>Flavobacteriaceae</taxon>
        <taxon>Aequorivita</taxon>
    </lineage>
</organism>
<evidence type="ECO:0000313" key="2">
    <source>
        <dbReference type="Proteomes" id="UP000629420"/>
    </source>
</evidence>
<gene>
    <name evidence="1" type="ORF">JK629_05535</name>
</gene>
<proteinExistence type="predicted"/>
<dbReference type="Gene3D" id="3.90.930.1">
    <property type="match status" value="1"/>
</dbReference>
<sequence>MVKKLLLFASFSILLFSCNKVIDAVDEVRMNSKQTITYDDFEVVRNDYDIKLYYDNDKELMTGHYVVVYQGKPSEEFQTKRGFLNGVYASYNADGQLTKGYNYKDGKQEGLQREFYGSGELLSEASFKKGKMVGEKVVYDQLGEVRAKHKIENGVEYKRYFKNGKMAIAEFKRNWEGKVLDMMVYYDAFENIQFAFGKSSDPNEKNIFYVFDANMQLSDTVDITIDPQKASYYMGLIQRTAMAVME</sequence>
<dbReference type="EMBL" id="CP068439">
    <property type="protein sequence ID" value="QQX77725.1"/>
    <property type="molecule type" value="Genomic_DNA"/>
</dbReference>
<dbReference type="PROSITE" id="PS51257">
    <property type="entry name" value="PROKAR_LIPOPROTEIN"/>
    <property type="match status" value="1"/>
</dbReference>
<dbReference type="SUPFAM" id="SSF82185">
    <property type="entry name" value="Histone H3 K4-specific methyltransferase SET7/9 N-terminal domain"/>
    <property type="match status" value="1"/>
</dbReference>
<evidence type="ECO:0008006" key="3">
    <source>
        <dbReference type="Google" id="ProtNLM"/>
    </source>
</evidence>